<organism evidence="1 2">
    <name type="scientific">Eumeta variegata</name>
    <name type="common">Bagworm moth</name>
    <name type="synonym">Eumeta japonica</name>
    <dbReference type="NCBI Taxonomy" id="151549"/>
    <lineage>
        <taxon>Eukaryota</taxon>
        <taxon>Metazoa</taxon>
        <taxon>Ecdysozoa</taxon>
        <taxon>Arthropoda</taxon>
        <taxon>Hexapoda</taxon>
        <taxon>Insecta</taxon>
        <taxon>Pterygota</taxon>
        <taxon>Neoptera</taxon>
        <taxon>Endopterygota</taxon>
        <taxon>Lepidoptera</taxon>
        <taxon>Glossata</taxon>
        <taxon>Ditrysia</taxon>
        <taxon>Tineoidea</taxon>
        <taxon>Psychidae</taxon>
        <taxon>Oiketicinae</taxon>
        <taxon>Eumeta</taxon>
    </lineage>
</organism>
<gene>
    <name evidence="1" type="ORF">EVAR_70059_1</name>
</gene>
<sequence length="79" mass="8969">MDTRNLRRVTGVLPAGEVARQMRIQPSRKLVVTVTRKLAKCESEYELAHDRHSASLKRRHGTEAGKVHHQLVQLTSLSE</sequence>
<dbReference type="Proteomes" id="UP000299102">
    <property type="component" value="Unassembled WGS sequence"/>
</dbReference>
<keyword evidence="2" id="KW-1185">Reference proteome</keyword>
<dbReference type="EMBL" id="BGZK01003026">
    <property type="protein sequence ID" value="GBP97906.1"/>
    <property type="molecule type" value="Genomic_DNA"/>
</dbReference>
<accession>A0A4C2AB86</accession>
<comment type="caution">
    <text evidence="1">The sequence shown here is derived from an EMBL/GenBank/DDBJ whole genome shotgun (WGS) entry which is preliminary data.</text>
</comment>
<name>A0A4C2AB86_EUMVA</name>
<evidence type="ECO:0000313" key="2">
    <source>
        <dbReference type="Proteomes" id="UP000299102"/>
    </source>
</evidence>
<proteinExistence type="predicted"/>
<dbReference type="AlphaFoldDB" id="A0A4C2AB86"/>
<evidence type="ECO:0000313" key="1">
    <source>
        <dbReference type="EMBL" id="GBP97906.1"/>
    </source>
</evidence>
<reference evidence="1 2" key="1">
    <citation type="journal article" date="2019" name="Commun. Biol.">
        <title>The bagworm genome reveals a unique fibroin gene that provides high tensile strength.</title>
        <authorList>
            <person name="Kono N."/>
            <person name="Nakamura H."/>
            <person name="Ohtoshi R."/>
            <person name="Tomita M."/>
            <person name="Numata K."/>
            <person name="Arakawa K."/>
        </authorList>
    </citation>
    <scope>NUCLEOTIDE SEQUENCE [LARGE SCALE GENOMIC DNA]</scope>
</reference>
<protein>
    <submittedName>
        <fullName evidence="1">Uncharacterized protein</fullName>
    </submittedName>
</protein>